<evidence type="ECO:0000313" key="2">
    <source>
        <dbReference type="EMBL" id="TPX08251.1"/>
    </source>
</evidence>
<dbReference type="EMBL" id="SKBQ01000007">
    <property type="protein sequence ID" value="TPX08278.1"/>
    <property type="molecule type" value="Genomic_DNA"/>
</dbReference>
<dbReference type="Proteomes" id="UP000319257">
    <property type="component" value="Unassembled WGS sequence"/>
</dbReference>
<dbReference type="GeneID" id="41969273"/>
<sequence length="208" mass="23616">MGRLRLRPAQPDDLAALCDVYFSAFSDNLVQQMVFPATSPEARNFWHSGLSTDMQDPNSRLIVVVEEAVGPQGRATEQIIAFAKWMRPMQLGETYAPGPALEDWPRDGDPEFGAQFFGSLAMQHEEIMKKRPHWYLECIATSKEHQGRGAGGMLVRWGVERADRDGVESYLDSTAEGRGLYVKHGFREIKRLWWLGGSYSQCFMIRDK</sequence>
<dbReference type="Gene3D" id="3.40.630.30">
    <property type="match status" value="1"/>
</dbReference>
<dbReference type="CDD" id="cd04301">
    <property type="entry name" value="NAT_SF"/>
    <property type="match status" value="1"/>
</dbReference>
<feature type="domain" description="N-acetyltransferase" evidence="1">
    <location>
        <begin position="4"/>
        <end position="208"/>
    </location>
</feature>
<protein>
    <recommendedName>
        <fullName evidence="1">N-acetyltransferase domain-containing protein</fullName>
    </recommendedName>
</protein>
<dbReference type="AlphaFoldDB" id="A0A507ATL4"/>
<evidence type="ECO:0000313" key="3">
    <source>
        <dbReference type="EMBL" id="TPX08278.1"/>
    </source>
</evidence>
<dbReference type="PANTHER" id="PTHR42791">
    <property type="entry name" value="GNAT FAMILY ACETYLTRANSFERASE"/>
    <property type="match status" value="1"/>
</dbReference>
<dbReference type="OrthoDB" id="196847at2759"/>
<proteinExistence type="predicted"/>
<dbReference type="EMBL" id="SKBQ01000007">
    <property type="protein sequence ID" value="TPX08251.1"/>
    <property type="molecule type" value="Genomic_DNA"/>
</dbReference>
<dbReference type="InterPro" id="IPR016181">
    <property type="entry name" value="Acyl_CoA_acyltransferase"/>
</dbReference>
<dbReference type="PANTHER" id="PTHR42791:SF17">
    <property type="entry name" value="ACETYLTRANSFERASE, GNAT FAMILY FAMILY (AFU_ORTHOLOGUE AFUA_8G05690)"/>
    <property type="match status" value="1"/>
</dbReference>
<accession>A0A507ATL4</accession>
<dbReference type="InterPro" id="IPR000182">
    <property type="entry name" value="GNAT_dom"/>
</dbReference>
<dbReference type="STRING" id="1093900.A0A507ATL4"/>
<dbReference type="SUPFAM" id="SSF55729">
    <property type="entry name" value="Acyl-CoA N-acyltransferases (Nat)"/>
    <property type="match status" value="1"/>
</dbReference>
<reference evidence="2 4" key="1">
    <citation type="submission" date="2019-06" db="EMBL/GenBank/DDBJ databases">
        <title>Draft genome sequence of the filamentous fungus Phialemoniopsis curvata isolated from diesel fuel.</title>
        <authorList>
            <person name="Varaljay V.A."/>
            <person name="Lyon W.J."/>
            <person name="Crouch A.L."/>
            <person name="Drake C.E."/>
            <person name="Hollomon J.M."/>
            <person name="Nadeau L.J."/>
            <person name="Nunn H.S."/>
            <person name="Stevenson B.S."/>
            <person name="Bojanowski C.L."/>
            <person name="Crookes-Goodson W.J."/>
        </authorList>
    </citation>
    <scope>NUCLEOTIDE SEQUENCE [LARGE SCALE GENOMIC DNA]</scope>
    <source>
        <strain evidence="2 4">D216</strain>
    </source>
</reference>
<keyword evidence="4" id="KW-1185">Reference proteome</keyword>
<dbReference type="GO" id="GO:0016747">
    <property type="term" value="F:acyltransferase activity, transferring groups other than amino-acyl groups"/>
    <property type="evidence" value="ECO:0007669"/>
    <property type="project" value="InterPro"/>
</dbReference>
<gene>
    <name evidence="2" type="ORF">E0L32_001826</name>
    <name evidence="3" type="ORF">E0L32_001853</name>
</gene>
<dbReference type="Pfam" id="PF00583">
    <property type="entry name" value="Acetyltransf_1"/>
    <property type="match status" value="1"/>
</dbReference>
<dbReference type="InterPro" id="IPR052523">
    <property type="entry name" value="Trichothecene_AcTrans"/>
</dbReference>
<evidence type="ECO:0000259" key="1">
    <source>
        <dbReference type="PROSITE" id="PS51186"/>
    </source>
</evidence>
<comment type="caution">
    <text evidence="2">The sequence shown here is derived from an EMBL/GenBank/DDBJ whole genome shotgun (WGS) entry which is preliminary data.</text>
</comment>
<organism evidence="2 4">
    <name type="scientific">Thyridium curvatum</name>
    <dbReference type="NCBI Taxonomy" id="1093900"/>
    <lineage>
        <taxon>Eukaryota</taxon>
        <taxon>Fungi</taxon>
        <taxon>Dikarya</taxon>
        <taxon>Ascomycota</taxon>
        <taxon>Pezizomycotina</taxon>
        <taxon>Sordariomycetes</taxon>
        <taxon>Sordariomycetidae</taxon>
        <taxon>Thyridiales</taxon>
        <taxon>Thyridiaceae</taxon>
        <taxon>Thyridium</taxon>
    </lineage>
</organism>
<name>A0A507ATL4_9PEZI</name>
<evidence type="ECO:0000313" key="4">
    <source>
        <dbReference type="Proteomes" id="UP000319257"/>
    </source>
</evidence>
<dbReference type="RefSeq" id="XP_030989962.1">
    <property type="nucleotide sequence ID" value="XM_031135948.1"/>
</dbReference>
<dbReference type="PROSITE" id="PS51186">
    <property type="entry name" value="GNAT"/>
    <property type="match status" value="1"/>
</dbReference>
<dbReference type="InParanoid" id="A0A507ATL4"/>